<protein>
    <submittedName>
        <fullName evidence="1">Uncharacterized protein</fullName>
    </submittedName>
</protein>
<reference evidence="2" key="1">
    <citation type="submission" date="2014-06" db="EMBL/GenBank/DDBJ databases">
        <authorList>
            <person name="Winans N.J."/>
            <person name="Newell P.D."/>
            <person name="Douglas A.E."/>
        </authorList>
    </citation>
    <scope>NUCLEOTIDE SEQUENCE [LARGE SCALE GENOMIC DNA]</scope>
</reference>
<dbReference type="OrthoDB" id="7221886at2"/>
<keyword evidence="2" id="KW-1185">Reference proteome</keyword>
<dbReference type="EMBL" id="JOPJ01000061">
    <property type="protein sequence ID" value="OUJ10080.1"/>
    <property type="molecule type" value="Genomic_DNA"/>
</dbReference>
<evidence type="ECO:0000313" key="2">
    <source>
        <dbReference type="Proteomes" id="UP000194931"/>
    </source>
</evidence>
<sequence>MSYKTDRRRRQIRAKGRNMRLMRPSGTPSVSVMAYAPPPQAVALETGAAVAPFVAQITNDELATTTYGVPRTNDILMDGDRRYALKDAQPVYDGSTICGWTLISSGGETNDISGSLV</sequence>
<dbReference type="RefSeq" id="WP_086640090.1">
    <property type="nucleotide sequence ID" value="NZ_JOPJ01000061.1"/>
</dbReference>
<evidence type="ECO:0000313" key="1">
    <source>
        <dbReference type="EMBL" id="OUJ10080.1"/>
    </source>
</evidence>
<proteinExistence type="predicted"/>
<accession>A0A252BR37</accession>
<comment type="caution">
    <text evidence="1">The sequence shown here is derived from an EMBL/GenBank/DDBJ whole genome shotgun (WGS) entry which is preliminary data.</text>
</comment>
<dbReference type="Proteomes" id="UP000194931">
    <property type="component" value="Unassembled WGS sequence"/>
</dbReference>
<organism evidence="1 2">
    <name type="scientific">Acetobacter okinawensis</name>
    <dbReference type="NCBI Taxonomy" id="1076594"/>
    <lineage>
        <taxon>Bacteria</taxon>
        <taxon>Pseudomonadati</taxon>
        <taxon>Pseudomonadota</taxon>
        <taxon>Alphaproteobacteria</taxon>
        <taxon>Acetobacterales</taxon>
        <taxon>Acetobacteraceae</taxon>
        <taxon>Acetobacter</taxon>
    </lineage>
</organism>
<dbReference type="AlphaFoldDB" id="A0A252BR37"/>
<name>A0A252BR37_9PROT</name>
<gene>
    <name evidence="1" type="ORF">HK26_11630</name>
</gene>